<dbReference type="PANTHER" id="PTHR33490">
    <property type="entry name" value="BLR5614 PROTEIN-RELATED"/>
    <property type="match status" value="1"/>
</dbReference>
<dbReference type="PANTHER" id="PTHR33490:SF7">
    <property type="entry name" value="BLR2979 PROTEIN"/>
    <property type="match status" value="1"/>
</dbReference>
<dbReference type="InterPro" id="IPR002931">
    <property type="entry name" value="Transglutaminase-like"/>
</dbReference>
<dbReference type="Pfam" id="PF01841">
    <property type="entry name" value="Transglut_core"/>
    <property type="match status" value="1"/>
</dbReference>
<evidence type="ECO:0000313" key="3">
    <source>
        <dbReference type="Proteomes" id="UP000622317"/>
    </source>
</evidence>
<proteinExistence type="predicted"/>
<evidence type="ECO:0000259" key="1">
    <source>
        <dbReference type="SMART" id="SM00460"/>
    </source>
</evidence>
<organism evidence="2 3">
    <name type="scientific">Pelagicoccus enzymogenes</name>
    <dbReference type="NCBI Taxonomy" id="2773457"/>
    <lineage>
        <taxon>Bacteria</taxon>
        <taxon>Pseudomonadati</taxon>
        <taxon>Verrucomicrobiota</taxon>
        <taxon>Opitutia</taxon>
        <taxon>Puniceicoccales</taxon>
        <taxon>Pelagicoccaceae</taxon>
        <taxon>Pelagicoccus</taxon>
    </lineage>
</organism>
<feature type="domain" description="Transglutaminase-like" evidence="1">
    <location>
        <begin position="177"/>
        <end position="247"/>
    </location>
</feature>
<dbReference type="SMART" id="SM00460">
    <property type="entry name" value="TGc"/>
    <property type="match status" value="1"/>
</dbReference>
<dbReference type="Gene3D" id="3.10.620.30">
    <property type="match status" value="1"/>
</dbReference>
<dbReference type="Proteomes" id="UP000622317">
    <property type="component" value="Unassembled WGS sequence"/>
</dbReference>
<comment type="caution">
    <text evidence="2">The sequence shown here is derived from an EMBL/GenBank/DDBJ whole genome shotgun (WGS) entry which is preliminary data.</text>
</comment>
<evidence type="ECO:0000313" key="2">
    <source>
        <dbReference type="EMBL" id="MBD5782567.1"/>
    </source>
</evidence>
<dbReference type="EMBL" id="JACYFG010000061">
    <property type="protein sequence ID" value="MBD5782567.1"/>
    <property type="molecule type" value="Genomic_DNA"/>
</dbReference>
<protein>
    <submittedName>
        <fullName evidence="2">Transglutaminase family protein</fullName>
    </submittedName>
</protein>
<dbReference type="Pfam" id="PF08379">
    <property type="entry name" value="Bact_transglu_N"/>
    <property type="match status" value="1"/>
</dbReference>
<name>A0A927FCF9_9BACT</name>
<dbReference type="InterPro" id="IPR038765">
    <property type="entry name" value="Papain-like_cys_pep_sf"/>
</dbReference>
<dbReference type="SUPFAM" id="SSF54001">
    <property type="entry name" value="Cysteine proteinases"/>
    <property type="match status" value="1"/>
</dbReference>
<keyword evidence="3" id="KW-1185">Reference proteome</keyword>
<dbReference type="RefSeq" id="WP_191619639.1">
    <property type="nucleotide sequence ID" value="NZ_JACYFG010000061.1"/>
</dbReference>
<dbReference type="AlphaFoldDB" id="A0A927FCF9"/>
<reference evidence="2" key="1">
    <citation type="submission" date="2020-09" db="EMBL/GenBank/DDBJ databases">
        <title>Pelagicoccus enzymogenes sp. nov. with an EPS production, isolated from marine sediment.</title>
        <authorList>
            <person name="Feng X."/>
        </authorList>
    </citation>
    <scope>NUCLEOTIDE SEQUENCE</scope>
    <source>
        <strain evidence="2">NFK12</strain>
    </source>
</reference>
<gene>
    <name evidence="2" type="ORF">IEN85_23915</name>
</gene>
<sequence>MATYRILHKTSYAYSYPVTGSHHTAILKPLSNETQTCKRFSLDISPEAGDLAERVDYFGNTSHLFAIQKPHDALVVEASSTVEVTSEALDLKKMDTPVGKIREALADIKRTDLIEAKEFLYETHNTKETDTVKEFGARFFSDETLIGEGIVALLQAFKDEFKFDPSASDIHTPVEQTLASKCGVCQDFAHLMIATLRSQGLSACYASGYILTMPPPGQPRLVGADASHAWVSVFIPENGWIDVDPTNNLICADQHVAVAYGRDFSDVSMLSGAVTGGGEHTVSVEVTMQPV</sequence>
<accession>A0A927FCF9</accession>
<dbReference type="InterPro" id="IPR013589">
    <property type="entry name" value="Bac_transglu_N"/>
</dbReference>